<dbReference type="Pfam" id="PF00652">
    <property type="entry name" value="Ricin_B_lectin"/>
    <property type="match status" value="1"/>
</dbReference>
<dbReference type="InterPro" id="IPR035992">
    <property type="entry name" value="Ricin_B-like_lectins"/>
</dbReference>
<evidence type="ECO:0000313" key="4">
    <source>
        <dbReference type="Proteomes" id="UP001141259"/>
    </source>
</evidence>
<comment type="caution">
    <text evidence="3">The sequence shown here is derived from an EMBL/GenBank/DDBJ whole genome shotgun (WGS) entry which is preliminary data.</text>
</comment>
<name>A0A9X2VV37_9PSEU</name>
<sequence length="176" mass="19677">MSLFRRAFVAFAALVLTLGLTPAVQAKTDDVTILASVRIINLHTGRCLAIQGANNVNGSPAFQYDCIGSAADQHWNIEYITPLRSRIRNAYTGRCLVVRGANNVNGALAFQYDCAGYEDQNWNIFDEGSGGRYVKIQNYYTQRCLIIRGADDFNGSPAFQYDCLNYPDQRWVFQTV</sequence>
<protein>
    <submittedName>
        <fullName evidence="3">RICIN domain-containing protein</fullName>
    </submittedName>
</protein>
<dbReference type="InterPro" id="IPR000772">
    <property type="entry name" value="Ricin_B_lectin"/>
</dbReference>
<dbReference type="AlphaFoldDB" id="A0A9X2VV37"/>
<keyword evidence="4" id="KW-1185">Reference proteome</keyword>
<feature type="chain" id="PRO_5040936256" evidence="1">
    <location>
        <begin position="27"/>
        <end position="176"/>
    </location>
</feature>
<dbReference type="RefSeq" id="WP_259628357.1">
    <property type="nucleotide sequence ID" value="NZ_JANYMP010000027.1"/>
</dbReference>
<organism evidence="3 4">
    <name type="scientific">Umezawaea endophytica</name>
    <dbReference type="NCBI Taxonomy" id="1654476"/>
    <lineage>
        <taxon>Bacteria</taxon>
        <taxon>Bacillati</taxon>
        <taxon>Actinomycetota</taxon>
        <taxon>Actinomycetes</taxon>
        <taxon>Pseudonocardiales</taxon>
        <taxon>Pseudonocardiaceae</taxon>
        <taxon>Umezawaea</taxon>
    </lineage>
</organism>
<feature type="signal peptide" evidence="1">
    <location>
        <begin position="1"/>
        <end position="26"/>
    </location>
</feature>
<dbReference type="EMBL" id="JANYMP010000027">
    <property type="protein sequence ID" value="MCS7482892.1"/>
    <property type="molecule type" value="Genomic_DNA"/>
</dbReference>
<evidence type="ECO:0000313" key="3">
    <source>
        <dbReference type="EMBL" id="MCS7482892.1"/>
    </source>
</evidence>
<feature type="domain" description="Ricin B lectin" evidence="2">
    <location>
        <begin position="34"/>
        <end position="174"/>
    </location>
</feature>
<evidence type="ECO:0000256" key="1">
    <source>
        <dbReference type="SAM" id="SignalP"/>
    </source>
</evidence>
<dbReference type="SUPFAM" id="SSF50370">
    <property type="entry name" value="Ricin B-like lectins"/>
    <property type="match status" value="1"/>
</dbReference>
<gene>
    <name evidence="3" type="ORF">NZH93_39105</name>
</gene>
<dbReference type="PROSITE" id="PS50231">
    <property type="entry name" value="RICIN_B_LECTIN"/>
    <property type="match status" value="1"/>
</dbReference>
<evidence type="ECO:0000259" key="2">
    <source>
        <dbReference type="SMART" id="SM00458"/>
    </source>
</evidence>
<dbReference type="Gene3D" id="2.80.10.50">
    <property type="match status" value="2"/>
</dbReference>
<keyword evidence="1" id="KW-0732">Signal</keyword>
<accession>A0A9X2VV37</accession>
<dbReference type="CDD" id="cd00161">
    <property type="entry name" value="beta-trefoil_Ricin-like"/>
    <property type="match status" value="1"/>
</dbReference>
<proteinExistence type="predicted"/>
<dbReference type="Proteomes" id="UP001141259">
    <property type="component" value="Unassembled WGS sequence"/>
</dbReference>
<dbReference type="SMART" id="SM00458">
    <property type="entry name" value="RICIN"/>
    <property type="match status" value="1"/>
</dbReference>
<reference evidence="3" key="1">
    <citation type="submission" date="2022-08" db="EMBL/GenBank/DDBJ databases">
        <authorList>
            <person name="Tistechok S."/>
            <person name="Samborskyy M."/>
            <person name="Roman I."/>
        </authorList>
    </citation>
    <scope>NUCLEOTIDE SEQUENCE</scope>
    <source>
        <strain evidence="3">DSM 103496</strain>
    </source>
</reference>